<evidence type="ECO:0000259" key="2">
    <source>
        <dbReference type="Pfam" id="PF00656"/>
    </source>
</evidence>
<dbReference type="EMBL" id="WUEZ01000001">
    <property type="protein sequence ID" value="NEI32541.1"/>
    <property type="molecule type" value="Genomic_DNA"/>
</dbReference>
<evidence type="ECO:0000256" key="1">
    <source>
        <dbReference type="SAM" id="SignalP"/>
    </source>
</evidence>
<gene>
    <name evidence="3" type="ORF">GR204_00685</name>
</gene>
<name>A0A6P0B092_RHILE</name>
<dbReference type="InterPro" id="IPR011600">
    <property type="entry name" value="Pept_C14_caspase"/>
</dbReference>
<reference evidence="3 4" key="1">
    <citation type="submission" date="2019-12" db="EMBL/GenBank/DDBJ databases">
        <title>Rhizobium genotypes associated with high levels of biological nitrogen fixation by grain legumes in a temperate-maritime cropping system.</title>
        <authorList>
            <person name="Maluk M."/>
            <person name="Francesc Ferrando Molina F."/>
            <person name="Lopez Del Egido L."/>
            <person name="Lafos M."/>
            <person name="Langarica-Fuentes A."/>
            <person name="Gebre Yohannes G."/>
            <person name="Young M.W."/>
            <person name="Martin P."/>
            <person name="Gantlett R."/>
            <person name="Kenicer G."/>
            <person name="Hawes C."/>
            <person name="Begg G.S."/>
            <person name="Quilliam R.S."/>
            <person name="Squire G.R."/>
            <person name="Poole P.S."/>
            <person name="Young P.W."/>
            <person name="Iannetta P.M."/>
            <person name="James E.K."/>
        </authorList>
    </citation>
    <scope>NUCLEOTIDE SEQUENCE [LARGE SCALE GENOMIC DNA]</scope>
    <source>
        <strain evidence="3 4">JHI1096</strain>
    </source>
</reference>
<evidence type="ECO:0000313" key="3">
    <source>
        <dbReference type="EMBL" id="NEI32541.1"/>
    </source>
</evidence>
<proteinExistence type="predicted"/>
<feature type="signal peptide" evidence="1">
    <location>
        <begin position="1"/>
        <end position="25"/>
    </location>
</feature>
<dbReference type="Proteomes" id="UP000471560">
    <property type="component" value="Unassembled WGS sequence"/>
</dbReference>
<feature type="chain" id="PRO_5026719604" description="Peptidase C14 caspase domain-containing protein" evidence="1">
    <location>
        <begin position="26"/>
        <end position="608"/>
    </location>
</feature>
<feature type="domain" description="Peptidase C14 caspase" evidence="2">
    <location>
        <begin position="32"/>
        <end position="270"/>
    </location>
</feature>
<organism evidence="3 4">
    <name type="scientific">Rhizobium leguminosarum</name>
    <dbReference type="NCBI Taxonomy" id="384"/>
    <lineage>
        <taxon>Bacteria</taxon>
        <taxon>Pseudomonadati</taxon>
        <taxon>Pseudomonadota</taxon>
        <taxon>Alphaproteobacteria</taxon>
        <taxon>Hyphomicrobiales</taxon>
        <taxon>Rhizobiaceae</taxon>
        <taxon>Rhizobium/Agrobacterium group</taxon>
        <taxon>Rhizobium</taxon>
    </lineage>
</organism>
<dbReference type="Gene3D" id="3.40.50.1460">
    <property type="match status" value="1"/>
</dbReference>
<dbReference type="Pfam" id="PF00656">
    <property type="entry name" value="Peptidase_C14"/>
    <property type="match status" value="1"/>
</dbReference>
<keyword evidence="1" id="KW-0732">Signal</keyword>
<dbReference type="RefSeq" id="WP_131646276.1">
    <property type="nucleotide sequence ID" value="NZ_JAAXDO010000009.1"/>
</dbReference>
<evidence type="ECO:0000313" key="4">
    <source>
        <dbReference type="Proteomes" id="UP000471560"/>
    </source>
</evidence>
<dbReference type="GO" id="GO:0006508">
    <property type="term" value="P:proteolysis"/>
    <property type="evidence" value="ECO:0007669"/>
    <property type="project" value="InterPro"/>
</dbReference>
<dbReference type="AlphaFoldDB" id="A0A6P0B092"/>
<accession>A0A6P0B092</accession>
<protein>
    <recommendedName>
        <fullName evidence="2">Peptidase C14 caspase domain-containing protein</fullName>
    </recommendedName>
</protein>
<sequence>MKRRQFLSATAALSAFVLASHKALGQEGLTRGAIVIGVDMVGGLPKLTATDSAKAVATWLGSENFEVKLLADDAGKVTLQGVFDAVADFVNRGNMDMLVIYFAGHGFMSGDNEWWMLSGAPVNPNEAISLLESAVLAKDCGIPNVIFISDACRSSPDSLNAGRVRGGFIFPNNGPSTSIADIDKFMATRAGGSAFELPVADSVRQGYQGIFTACFLEAFQRPETDMVHTLPGVGVVVPNRALKNYLKREVSRRVQQQSITLRQLPDVEVTSNDDVYIGKAHVVTQQTSFDIKVVPLNSVVDLALENIGAKFNNDALSSSNLSANVSKTDVSNYSVTTGFDATKDLILSSVAPLSFESQTGFSIMGAVAAEAFALGGSKATITRGGSGNQSALVRIDLAPGSPGETVVIRFADGSGTVVAAIKGFVGNIVVSEVGVSNVSYIPSSNSSRWSEYASEGKRLNELHAVVASAASLGAFRIEGDRATRAIKGRKMGDDIRVLKSVDPTLGVYAAYAYWDADLIEDVRSVSQFMSGDLELRLFDVEMLAWKGRMAGKVVPFCPLLTQGWEFLRVLGLSSPQLDNLKSHLKPSLWTTLDTAGMDQLMVSAQNIP</sequence>
<dbReference type="InterPro" id="IPR029030">
    <property type="entry name" value="Caspase-like_dom_sf"/>
</dbReference>
<dbReference type="SUPFAM" id="SSF52129">
    <property type="entry name" value="Caspase-like"/>
    <property type="match status" value="1"/>
</dbReference>
<comment type="caution">
    <text evidence="3">The sequence shown here is derived from an EMBL/GenBank/DDBJ whole genome shotgun (WGS) entry which is preliminary data.</text>
</comment>
<dbReference type="GO" id="GO:0004197">
    <property type="term" value="F:cysteine-type endopeptidase activity"/>
    <property type="evidence" value="ECO:0007669"/>
    <property type="project" value="InterPro"/>
</dbReference>